<evidence type="ECO:0000256" key="1">
    <source>
        <dbReference type="SAM" id="MobiDB-lite"/>
    </source>
</evidence>
<name>A0A1Y6D4D6_9GAMM</name>
<dbReference type="AlphaFoldDB" id="A0A1Y6D4D6"/>
<evidence type="ECO:0000313" key="3">
    <source>
        <dbReference type="Proteomes" id="UP000192923"/>
    </source>
</evidence>
<keyword evidence="3" id="KW-1185">Reference proteome</keyword>
<protein>
    <submittedName>
        <fullName evidence="2">Uncharacterized protein</fullName>
    </submittedName>
</protein>
<reference evidence="2 3" key="1">
    <citation type="submission" date="2016-12" db="EMBL/GenBank/DDBJ databases">
        <authorList>
            <person name="Song W.-J."/>
            <person name="Kurnit D.M."/>
        </authorList>
    </citation>
    <scope>NUCLEOTIDE SEQUENCE [LARGE SCALE GENOMIC DNA]</scope>
    <source>
        <strain evidence="2 3">175</strain>
    </source>
</reference>
<feature type="compositionally biased region" description="Polar residues" evidence="1">
    <location>
        <begin position="13"/>
        <end position="24"/>
    </location>
</feature>
<organism evidence="2 3">
    <name type="scientific">Methylomagnum ishizawai</name>
    <dbReference type="NCBI Taxonomy" id="1760988"/>
    <lineage>
        <taxon>Bacteria</taxon>
        <taxon>Pseudomonadati</taxon>
        <taxon>Pseudomonadota</taxon>
        <taxon>Gammaproteobacteria</taxon>
        <taxon>Methylococcales</taxon>
        <taxon>Methylococcaceae</taxon>
        <taxon>Methylomagnum</taxon>
    </lineage>
</organism>
<feature type="region of interest" description="Disordered" evidence="1">
    <location>
        <begin position="1"/>
        <end position="24"/>
    </location>
</feature>
<dbReference type="STRING" id="1760988.SAMN02949497_4712"/>
<evidence type="ECO:0000313" key="2">
    <source>
        <dbReference type="EMBL" id="SMF97290.1"/>
    </source>
</evidence>
<dbReference type="EMBL" id="FXAM01000001">
    <property type="protein sequence ID" value="SMF97290.1"/>
    <property type="molecule type" value="Genomic_DNA"/>
</dbReference>
<sequence>MSQNLLPLDDTDQGSLPPSLMDSTSHIRDYVFPNPLGNKPFPIPV</sequence>
<proteinExistence type="predicted"/>
<dbReference type="Proteomes" id="UP000192923">
    <property type="component" value="Unassembled WGS sequence"/>
</dbReference>
<accession>A0A1Y6D4D6</accession>
<gene>
    <name evidence="2" type="ORF">SAMN02949497_4712</name>
</gene>